<evidence type="ECO:0000313" key="11">
    <source>
        <dbReference type="EMBL" id="CED84127.1"/>
    </source>
</evidence>
<evidence type="ECO:0000256" key="9">
    <source>
        <dbReference type="SAM" id="MobiDB-lite"/>
    </source>
</evidence>
<evidence type="ECO:0000256" key="7">
    <source>
        <dbReference type="ARBA" id="ARBA00037565"/>
    </source>
</evidence>
<feature type="compositionally biased region" description="Basic residues" evidence="9">
    <location>
        <begin position="238"/>
        <end position="253"/>
    </location>
</feature>
<feature type="transmembrane region" description="Helical" evidence="10">
    <location>
        <begin position="134"/>
        <end position="152"/>
    </location>
</feature>
<evidence type="ECO:0000256" key="6">
    <source>
        <dbReference type="ARBA" id="ARBA00023136"/>
    </source>
</evidence>
<evidence type="ECO:0000256" key="2">
    <source>
        <dbReference type="ARBA" id="ARBA00022692"/>
    </source>
</evidence>
<keyword evidence="2 10" id="KW-0812">Transmembrane</keyword>
<keyword evidence="6 10" id="KW-0472">Membrane</keyword>
<comment type="function">
    <text evidence="7">Is probably involved in a pathway contributing to genomic integrity.</text>
</comment>
<dbReference type="AlphaFoldDB" id="A0A0F7SPK9"/>
<proteinExistence type="inferred from homology"/>
<accession>A0A0F7SPK9</accession>
<reference evidence="11" key="1">
    <citation type="submission" date="2014-08" db="EMBL/GenBank/DDBJ databases">
        <authorList>
            <person name="Sharma Rahul"/>
            <person name="Thines Marco"/>
        </authorList>
    </citation>
    <scope>NUCLEOTIDE SEQUENCE</scope>
</reference>
<comment type="subcellular location">
    <subcellularLocation>
        <location evidence="1">Endoplasmic reticulum membrane</location>
        <topology evidence="1">Single-pass type I membrane protein</topology>
    </subcellularLocation>
</comment>
<evidence type="ECO:0000256" key="3">
    <source>
        <dbReference type="ARBA" id="ARBA00022729"/>
    </source>
</evidence>
<name>A0A0F7SPK9_PHARH</name>
<dbReference type="GO" id="GO:0005789">
    <property type="term" value="C:endoplasmic reticulum membrane"/>
    <property type="evidence" value="ECO:0007669"/>
    <property type="project" value="UniProtKB-SubCell"/>
</dbReference>
<protein>
    <submittedName>
        <fullName evidence="11">Translocon-associated complex TRAP, alpha subunit</fullName>
    </submittedName>
</protein>
<evidence type="ECO:0000256" key="1">
    <source>
        <dbReference type="ARBA" id="ARBA00004115"/>
    </source>
</evidence>
<evidence type="ECO:0000256" key="8">
    <source>
        <dbReference type="ARBA" id="ARBA00038311"/>
    </source>
</evidence>
<sequence length="253" mass="27077">MSASREFVEATAKFPPSNPFALVKNGQQNPLHITLQNGPEDITLVSASASFHDPEKHWKLIRNTSDHKFSTPVLGNSNLTFPYSFYSEFKPRDVGLTVFVDLLDASKQPFRVIAFNSTVSVVEPPSSFFDPSLLFLYIILVGFAAFIGNWIYKTFVAPIRGKKSSGSAGTGKKAKVVPAAAGKSYPESVKPYEEEWIPAGHLNLKKRNTGNKLSAVSSGDEGFTSGGAGTSGGESKSGKSKGGKAKAGKGKRA</sequence>
<keyword evidence="3" id="KW-0732">Signal</keyword>
<keyword evidence="5 10" id="KW-1133">Transmembrane helix</keyword>
<evidence type="ECO:0000256" key="10">
    <source>
        <dbReference type="SAM" id="Phobius"/>
    </source>
</evidence>
<dbReference type="PANTHER" id="PTHR12924">
    <property type="entry name" value="TRANSLOCON-ASSOCIATED PROTEIN, ALPHA SUBUNIT"/>
    <property type="match status" value="1"/>
</dbReference>
<feature type="region of interest" description="Disordered" evidence="9">
    <location>
        <begin position="211"/>
        <end position="253"/>
    </location>
</feature>
<dbReference type="InterPro" id="IPR005595">
    <property type="entry name" value="TRAP_alpha"/>
</dbReference>
<dbReference type="Pfam" id="PF03896">
    <property type="entry name" value="TRAP_alpha"/>
    <property type="match status" value="1"/>
</dbReference>
<organism evidence="11">
    <name type="scientific">Phaffia rhodozyma</name>
    <name type="common">Yeast</name>
    <name type="synonym">Xanthophyllomyces dendrorhous</name>
    <dbReference type="NCBI Taxonomy" id="264483"/>
    <lineage>
        <taxon>Eukaryota</taxon>
        <taxon>Fungi</taxon>
        <taxon>Dikarya</taxon>
        <taxon>Basidiomycota</taxon>
        <taxon>Agaricomycotina</taxon>
        <taxon>Tremellomycetes</taxon>
        <taxon>Cystofilobasidiales</taxon>
        <taxon>Mrakiaceae</taxon>
        <taxon>Phaffia</taxon>
    </lineage>
</organism>
<comment type="similarity">
    <text evidence="8">Belongs to the IRC22 family.</text>
</comment>
<dbReference type="EMBL" id="LN483157">
    <property type="protein sequence ID" value="CED84127.1"/>
    <property type="molecule type" value="Genomic_DNA"/>
</dbReference>
<keyword evidence="4" id="KW-0256">Endoplasmic reticulum</keyword>
<dbReference type="PANTHER" id="PTHR12924:SF0">
    <property type="entry name" value="TRANSLOCON-ASSOCIATED PROTEIN SUBUNIT ALPHA"/>
    <property type="match status" value="1"/>
</dbReference>
<evidence type="ECO:0000256" key="4">
    <source>
        <dbReference type="ARBA" id="ARBA00022824"/>
    </source>
</evidence>
<evidence type="ECO:0000256" key="5">
    <source>
        <dbReference type="ARBA" id="ARBA00022989"/>
    </source>
</evidence>